<feature type="domain" description="FtsX extracellular" evidence="15">
    <location>
        <begin position="68"/>
        <end position="160"/>
    </location>
</feature>
<dbReference type="PANTHER" id="PTHR47755">
    <property type="entry name" value="CELL DIVISION PROTEIN FTSX"/>
    <property type="match status" value="1"/>
</dbReference>
<evidence type="ECO:0000256" key="6">
    <source>
        <dbReference type="ARBA" id="ARBA00022475"/>
    </source>
</evidence>
<keyword evidence="17" id="KW-1185">Reference proteome</keyword>
<dbReference type="eggNOG" id="COG2177">
    <property type="taxonomic scope" value="Bacteria"/>
</dbReference>
<keyword evidence="11 12" id="KW-0131">Cell cycle</keyword>
<dbReference type="GO" id="GO:0051301">
    <property type="term" value="P:cell division"/>
    <property type="evidence" value="ECO:0007669"/>
    <property type="project" value="UniProtKB-KW"/>
</dbReference>
<gene>
    <name evidence="16" type="primary">ftsX</name>
    <name evidence="16" type="ordered locus">FRAAL1362</name>
</gene>
<dbReference type="HOGENOM" id="CLU_073546_1_0_11"/>
<evidence type="ECO:0000313" key="17">
    <source>
        <dbReference type="Proteomes" id="UP000000657"/>
    </source>
</evidence>
<protein>
    <recommendedName>
        <fullName evidence="5 12">Cell division protein FtsX</fullName>
    </recommendedName>
</protein>
<dbReference type="InterPro" id="IPR003838">
    <property type="entry name" value="ABC3_permease_C"/>
</dbReference>
<evidence type="ECO:0000259" key="14">
    <source>
        <dbReference type="Pfam" id="PF02687"/>
    </source>
</evidence>
<organism evidence="16 17">
    <name type="scientific">Frankia alni (strain DSM 45986 / CECT 9034 / ACN14a)</name>
    <dbReference type="NCBI Taxonomy" id="326424"/>
    <lineage>
        <taxon>Bacteria</taxon>
        <taxon>Bacillati</taxon>
        <taxon>Actinomycetota</taxon>
        <taxon>Actinomycetes</taxon>
        <taxon>Frankiales</taxon>
        <taxon>Frankiaceae</taxon>
        <taxon>Frankia</taxon>
    </lineage>
</organism>
<dbReference type="InterPro" id="IPR040690">
    <property type="entry name" value="FtsX_ECD"/>
</dbReference>
<dbReference type="AlphaFoldDB" id="Q0RR01"/>
<sequence>MGGADAQRPGRLMRPGPLASLLWTGLRRNLAMTGAVIVTVTICLAMLGAGLLLRAQVHTIDGFLLDQIEVVVDLSDGITPAERSALEAEMRRDPLIVGVHYETKKQVYERFRRDFRGSPDVVAGVGPEDLPAALRLTLADPRASRDIVVTYTGLDGVEAVRDQRALLDPLYRFLDAFTVGAFTLAAVQALASFALIYTMIRISAHGRRRETAIMKLVGASNGTIRAPFVLESAVAGLAGGLLAAGVLVAAKVFLVDGQFARQTMFPLFGWSAVWESAVVVLAAGVVAAAVMASIALRRHLRV</sequence>
<dbReference type="Gene3D" id="3.30.70.3040">
    <property type="match status" value="1"/>
</dbReference>
<evidence type="ECO:0000256" key="12">
    <source>
        <dbReference type="PIRNR" id="PIRNR003097"/>
    </source>
</evidence>
<keyword evidence="8 13" id="KW-0812">Transmembrane</keyword>
<dbReference type="PANTHER" id="PTHR47755:SF1">
    <property type="entry name" value="CELL DIVISION PROTEIN FTSX"/>
    <property type="match status" value="1"/>
</dbReference>
<feature type="domain" description="ABC3 transporter permease C-terminal" evidence="14">
    <location>
        <begin position="183"/>
        <end position="298"/>
    </location>
</feature>
<feature type="transmembrane region" description="Helical" evidence="13">
    <location>
        <begin position="176"/>
        <end position="200"/>
    </location>
</feature>
<proteinExistence type="inferred from homology"/>
<accession>Q0RR01</accession>
<dbReference type="Pfam" id="PF02687">
    <property type="entry name" value="FtsX"/>
    <property type="match status" value="1"/>
</dbReference>
<keyword evidence="9 13" id="KW-1133">Transmembrane helix</keyword>
<feature type="transmembrane region" description="Helical" evidence="13">
    <location>
        <begin position="233"/>
        <end position="254"/>
    </location>
</feature>
<keyword evidence="10 12" id="KW-0472">Membrane</keyword>
<evidence type="ECO:0000256" key="9">
    <source>
        <dbReference type="ARBA" id="ARBA00022989"/>
    </source>
</evidence>
<evidence type="ECO:0000256" key="13">
    <source>
        <dbReference type="SAM" id="Phobius"/>
    </source>
</evidence>
<evidence type="ECO:0000256" key="10">
    <source>
        <dbReference type="ARBA" id="ARBA00023136"/>
    </source>
</evidence>
<dbReference type="NCBIfam" id="NF038346">
    <property type="entry name" value="FtsX_actino"/>
    <property type="match status" value="1"/>
</dbReference>
<feature type="transmembrane region" description="Helical" evidence="13">
    <location>
        <begin position="274"/>
        <end position="296"/>
    </location>
</feature>
<dbReference type="PIRSF" id="PIRSF003097">
    <property type="entry name" value="FtsX"/>
    <property type="match status" value="1"/>
</dbReference>
<evidence type="ECO:0000256" key="4">
    <source>
        <dbReference type="ARBA" id="ARBA00011160"/>
    </source>
</evidence>
<evidence type="ECO:0000256" key="3">
    <source>
        <dbReference type="ARBA" id="ARBA00007379"/>
    </source>
</evidence>
<evidence type="ECO:0000256" key="2">
    <source>
        <dbReference type="ARBA" id="ARBA00004651"/>
    </source>
</evidence>
<comment type="similarity">
    <text evidence="3 12">Belongs to the ABC-4 integral membrane protein family. FtsX subfamily.</text>
</comment>
<keyword evidence="7 12" id="KW-0132">Cell division</keyword>
<evidence type="ECO:0000256" key="8">
    <source>
        <dbReference type="ARBA" id="ARBA00022692"/>
    </source>
</evidence>
<dbReference type="InterPro" id="IPR047929">
    <property type="entry name" value="FtsX_actino"/>
</dbReference>
<evidence type="ECO:0000259" key="15">
    <source>
        <dbReference type="Pfam" id="PF18075"/>
    </source>
</evidence>
<keyword evidence="6 12" id="KW-1003">Cell membrane</keyword>
<comment type="subcellular location">
    <subcellularLocation>
        <location evidence="2">Cell membrane</location>
        <topology evidence="2">Multi-pass membrane protein</topology>
    </subcellularLocation>
</comment>
<reference evidence="16 17" key="1">
    <citation type="journal article" date="2007" name="Genome Res.">
        <title>Genome characteristics of facultatively symbiotic Frankia sp. strains reflect host range and host plant biogeography.</title>
        <authorList>
            <person name="Normand P."/>
            <person name="Lapierre P."/>
            <person name="Tisa L.S."/>
            <person name="Gogarten J.P."/>
            <person name="Alloisio N."/>
            <person name="Bagnarol E."/>
            <person name="Bassi C.A."/>
            <person name="Berry A.M."/>
            <person name="Bickhart D.M."/>
            <person name="Choisne N."/>
            <person name="Couloux A."/>
            <person name="Cournoyer B."/>
            <person name="Cruveiller S."/>
            <person name="Daubin V."/>
            <person name="Demange N."/>
            <person name="Francino M.P."/>
            <person name="Goltsman E."/>
            <person name="Huang Y."/>
            <person name="Kopp O.R."/>
            <person name="Labarre L."/>
            <person name="Lapidus A."/>
            <person name="Lavire C."/>
            <person name="Marechal J."/>
            <person name="Martinez M."/>
            <person name="Mastronunzio J.E."/>
            <person name="Mullin B.C."/>
            <person name="Niemann J."/>
            <person name="Pujic P."/>
            <person name="Rawnsley T."/>
            <person name="Rouy Z."/>
            <person name="Schenowitz C."/>
            <person name="Sellstedt A."/>
            <person name="Tavares F."/>
            <person name="Tomkins J.P."/>
            <person name="Vallenet D."/>
            <person name="Valverde C."/>
            <person name="Wall L.G."/>
            <person name="Wang Y."/>
            <person name="Medigue C."/>
            <person name="Benson D.R."/>
        </authorList>
    </citation>
    <scope>NUCLEOTIDE SEQUENCE [LARGE SCALE GENOMIC DNA]</scope>
    <source>
        <strain evidence="17">DSM 45986 / CECT 9034 / ACN14a</strain>
    </source>
</reference>
<dbReference type="KEGG" id="fal:FRAAL1362"/>
<comment type="subunit">
    <text evidence="4">Forms a membrane-associated complex with FtsE.</text>
</comment>
<evidence type="ECO:0000256" key="1">
    <source>
        <dbReference type="ARBA" id="ARBA00003552"/>
    </source>
</evidence>
<dbReference type="STRING" id="326424.FRAAL1362"/>
<name>Q0RR01_FRAAA</name>
<feature type="transmembrane region" description="Helical" evidence="13">
    <location>
        <begin position="30"/>
        <end position="53"/>
    </location>
</feature>
<evidence type="ECO:0000256" key="7">
    <source>
        <dbReference type="ARBA" id="ARBA00022618"/>
    </source>
</evidence>
<dbReference type="GO" id="GO:0005886">
    <property type="term" value="C:plasma membrane"/>
    <property type="evidence" value="ECO:0007669"/>
    <property type="project" value="UniProtKB-SubCell"/>
</dbReference>
<evidence type="ECO:0000313" key="16">
    <source>
        <dbReference type="EMBL" id="CAJ60022.1"/>
    </source>
</evidence>
<evidence type="ECO:0000256" key="11">
    <source>
        <dbReference type="ARBA" id="ARBA00023306"/>
    </source>
</evidence>
<dbReference type="Pfam" id="PF18075">
    <property type="entry name" value="FtsX_ECD"/>
    <property type="match status" value="1"/>
</dbReference>
<dbReference type="Proteomes" id="UP000000657">
    <property type="component" value="Chromosome"/>
</dbReference>
<dbReference type="InterPro" id="IPR004513">
    <property type="entry name" value="FtsX"/>
</dbReference>
<comment type="function">
    <text evidence="1">Part of the ABC transporter FtsEX involved in cellular division.</text>
</comment>
<evidence type="ECO:0000256" key="5">
    <source>
        <dbReference type="ARBA" id="ARBA00021907"/>
    </source>
</evidence>
<dbReference type="EMBL" id="CT573213">
    <property type="protein sequence ID" value="CAJ60022.1"/>
    <property type="molecule type" value="Genomic_DNA"/>
</dbReference>